<comment type="caution">
    <text evidence="2">The sequence shown here is derived from an EMBL/GenBank/DDBJ whole genome shotgun (WGS) entry which is preliminary data.</text>
</comment>
<name>X1DQF9_9ZZZZ</name>
<organism evidence="2">
    <name type="scientific">marine sediment metagenome</name>
    <dbReference type="NCBI Taxonomy" id="412755"/>
    <lineage>
        <taxon>unclassified sequences</taxon>
        <taxon>metagenomes</taxon>
        <taxon>ecological metagenomes</taxon>
    </lineage>
</organism>
<sequence length="99" mass="10923">MYEMPNIVMKRIKKRGGGTRLQKVQILASGKWKFLKNPKTVKKTSSKTTPSKRKTSSASTKRKTNVTNKGKMFRTLGATGALEDFAWGFGGLVLMGANN</sequence>
<dbReference type="EMBL" id="BARU01000641">
    <property type="protein sequence ID" value="GAH23226.1"/>
    <property type="molecule type" value="Genomic_DNA"/>
</dbReference>
<accession>X1DQF9</accession>
<gene>
    <name evidence="2" type="ORF">S03H2_02021</name>
</gene>
<reference evidence="2" key="1">
    <citation type="journal article" date="2014" name="Front. Microbiol.">
        <title>High frequency of phylogenetically diverse reductive dehalogenase-homologous genes in deep subseafloor sedimentary metagenomes.</title>
        <authorList>
            <person name="Kawai M."/>
            <person name="Futagami T."/>
            <person name="Toyoda A."/>
            <person name="Takaki Y."/>
            <person name="Nishi S."/>
            <person name="Hori S."/>
            <person name="Arai W."/>
            <person name="Tsubouchi T."/>
            <person name="Morono Y."/>
            <person name="Uchiyama I."/>
            <person name="Ito T."/>
            <person name="Fujiyama A."/>
            <person name="Inagaki F."/>
            <person name="Takami H."/>
        </authorList>
    </citation>
    <scope>NUCLEOTIDE SEQUENCE</scope>
    <source>
        <strain evidence="2">Expedition CK06-06</strain>
    </source>
</reference>
<feature type="compositionally biased region" description="Basic residues" evidence="1">
    <location>
        <begin position="37"/>
        <end position="64"/>
    </location>
</feature>
<dbReference type="AlphaFoldDB" id="X1DQF9"/>
<evidence type="ECO:0000256" key="1">
    <source>
        <dbReference type="SAM" id="MobiDB-lite"/>
    </source>
</evidence>
<protein>
    <submittedName>
        <fullName evidence="2">Uncharacterized protein</fullName>
    </submittedName>
</protein>
<feature type="non-terminal residue" evidence="2">
    <location>
        <position position="99"/>
    </location>
</feature>
<feature type="region of interest" description="Disordered" evidence="1">
    <location>
        <begin position="37"/>
        <end position="69"/>
    </location>
</feature>
<evidence type="ECO:0000313" key="2">
    <source>
        <dbReference type="EMBL" id="GAH23226.1"/>
    </source>
</evidence>
<proteinExistence type="predicted"/>